<dbReference type="InterPro" id="IPR001128">
    <property type="entry name" value="Cyt_P450"/>
</dbReference>
<dbReference type="EMBL" id="JBBKAM010000002">
    <property type="protein sequence ID" value="MEJ8642029.1"/>
    <property type="molecule type" value="Genomic_DNA"/>
</dbReference>
<protein>
    <submittedName>
        <fullName evidence="3">Cytochrome P450</fullName>
    </submittedName>
</protein>
<dbReference type="CDD" id="cd11029">
    <property type="entry name" value="CYP107-like"/>
    <property type="match status" value="1"/>
</dbReference>
<comment type="similarity">
    <text evidence="1 2">Belongs to the cytochrome P450 family.</text>
</comment>
<dbReference type="PANTHER" id="PTHR46696">
    <property type="entry name" value="P450, PUTATIVE (EUROFUNG)-RELATED"/>
    <property type="match status" value="1"/>
</dbReference>
<dbReference type="Gene3D" id="1.10.630.10">
    <property type="entry name" value="Cytochrome P450"/>
    <property type="match status" value="1"/>
</dbReference>
<reference evidence="3 4" key="1">
    <citation type="submission" date="2024-03" db="EMBL/GenBank/DDBJ databases">
        <title>Novel Streptomyces species of biotechnological and ecological value are a feature of Machair soil.</title>
        <authorList>
            <person name="Prole J.R."/>
            <person name="Goodfellow M."/>
            <person name="Allenby N."/>
            <person name="Ward A.C."/>
        </authorList>
    </citation>
    <scope>NUCLEOTIDE SEQUENCE [LARGE SCALE GENOMIC DNA]</scope>
    <source>
        <strain evidence="3 4">MS1.HAVA.3</strain>
    </source>
</reference>
<keyword evidence="4" id="KW-1185">Reference proteome</keyword>
<dbReference type="InterPro" id="IPR036396">
    <property type="entry name" value="Cyt_P450_sf"/>
</dbReference>
<dbReference type="InterPro" id="IPR002397">
    <property type="entry name" value="Cyt_P450_B"/>
</dbReference>
<accession>A0ABU8U2C9</accession>
<dbReference type="Pfam" id="PF00067">
    <property type="entry name" value="p450"/>
    <property type="match status" value="1"/>
</dbReference>
<dbReference type="InterPro" id="IPR017972">
    <property type="entry name" value="Cyt_P450_CS"/>
</dbReference>
<keyword evidence="2" id="KW-0503">Monooxygenase</keyword>
<keyword evidence="2" id="KW-0349">Heme</keyword>
<sequence length="410" mass="45069">MSGQESMAPLYSREFISHPYPTYAFMRDEGPVRRITQPNGLRCWLVTRHEEARALFADPRVLKDPGNAGAALAEASLPHYEEAGAGLDRHMLSSDPPDHTRLRKLVTKAFTPKRVKELGPSVQRVTDKLLDRMAVAGEADLIADFALPLTVTVICELLGIPANRRSDIHRWTDALISPAPGAGSRAATAVALRDMHRYLADLIEAKRADSRDDLVSAMIEAQDEGGSLTAEETVSMIYLLLIAGHETTVNLIGNGVFALLRHPEQLRKVQRDPELLPGAIEEMLRYEGPIGTASMRFTAEPVQVGETTIEAGEVVLIVVGSANRDERRHPRPDEFDVERADTRHLSFGHGIHYCLGAPLARMEGRIAIGSLLERFPGLRLAVEPEQLTWRSGNLIRGLHRLPVVVGKPGG</sequence>
<name>A0ABU8U2C9_9ACTN</name>
<dbReference type="PRINTS" id="PR00359">
    <property type="entry name" value="BP450"/>
</dbReference>
<dbReference type="PANTHER" id="PTHR46696:SF1">
    <property type="entry name" value="CYTOCHROME P450 YJIB-RELATED"/>
    <property type="match status" value="1"/>
</dbReference>
<gene>
    <name evidence="3" type="ORF">WKI68_12220</name>
</gene>
<keyword evidence="2" id="KW-0479">Metal-binding</keyword>
<organism evidence="3 4">
    <name type="scientific">Streptomyces caledonius</name>
    <dbReference type="NCBI Taxonomy" id="3134107"/>
    <lineage>
        <taxon>Bacteria</taxon>
        <taxon>Bacillati</taxon>
        <taxon>Actinomycetota</taxon>
        <taxon>Actinomycetes</taxon>
        <taxon>Kitasatosporales</taxon>
        <taxon>Streptomycetaceae</taxon>
        <taxon>Streptomyces</taxon>
    </lineage>
</organism>
<dbReference type="Proteomes" id="UP001382904">
    <property type="component" value="Unassembled WGS sequence"/>
</dbReference>
<dbReference type="PROSITE" id="PS00086">
    <property type="entry name" value="CYTOCHROME_P450"/>
    <property type="match status" value="1"/>
</dbReference>
<dbReference type="SUPFAM" id="SSF48264">
    <property type="entry name" value="Cytochrome P450"/>
    <property type="match status" value="1"/>
</dbReference>
<proteinExistence type="inferred from homology"/>
<evidence type="ECO:0000313" key="4">
    <source>
        <dbReference type="Proteomes" id="UP001382904"/>
    </source>
</evidence>
<evidence type="ECO:0000313" key="3">
    <source>
        <dbReference type="EMBL" id="MEJ8642029.1"/>
    </source>
</evidence>
<keyword evidence="2" id="KW-0408">Iron</keyword>
<evidence type="ECO:0000256" key="1">
    <source>
        <dbReference type="ARBA" id="ARBA00010617"/>
    </source>
</evidence>
<keyword evidence="2" id="KW-0560">Oxidoreductase</keyword>
<evidence type="ECO:0000256" key="2">
    <source>
        <dbReference type="RuleBase" id="RU000461"/>
    </source>
</evidence>
<comment type="caution">
    <text evidence="3">The sequence shown here is derived from an EMBL/GenBank/DDBJ whole genome shotgun (WGS) entry which is preliminary data.</text>
</comment>